<keyword evidence="1" id="KW-0732">Signal</keyword>
<keyword evidence="2" id="KW-1185">Reference proteome</keyword>
<organism evidence="2 3">
    <name type="scientific">Heterorhabditis bacteriophora</name>
    <name type="common">Entomopathogenic nematode worm</name>
    <dbReference type="NCBI Taxonomy" id="37862"/>
    <lineage>
        <taxon>Eukaryota</taxon>
        <taxon>Metazoa</taxon>
        <taxon>Ecdysozoa</taxon>
        <taxon>Nematoda</taxon>
        <taxon>Chromadorea</taxon>
        <taxon>Rhabditida</taxon>
        <taxon>Rhabditina</taxon>
        <taxon>Rhabditomorpha</taxon>
        <taxon>Strongyloidea</taxon>
        <taxon>Heterorhabditidae</taxon>
        <taxon>Heterorhabditis</taxon>
    </lineage>
</organism>
<feature type="chain" id="PRO_5009310575" evidence="1">
    <location>
        <begin position="17"/>
        <end position="86"/>
    </location>
</feature>
<sequence>MEHVLLFLFCCYSVLASCNDNGSTHPDGDKWVRNGNFLVTCVGKDIKVLKCLTDGGTVLELGTESHVEHGVEYSCIDDEINIEGCF</sequence>
<evidence type="ECO:0000313" key="3">
    <source>
        <dbReference type="WBParaSite" id="Hba_02491"/>
    </source>
</evidence>
<reference evidence="3" key="1">
    <citation type="submission" date="2016-11" db="UniProtKB">
        <authorList>
            <consortium name="WormBaseParasite"/>
        </authorList>
    </citation>
    <scope>IDENTIFICATION</scope>
</reference>
<feature type="signal peptide" evidence="1">
    <location>
        <begin position="1"/>
        <end position="16"/>
    </location>
</feature>
<dbReference type="AlphaFoldDB" id="A0A1I7WCN4"/>
<name>A0A1I7WCN4_HETBA</name>
<evidence type="ECO:0000313" key="2">
    <source>
        <dbReference type="Proteomes" id="UP000095283"/>
    </source>
</evidence>
<dbReference type="Proteomes" id="UP000095283">
    <property type="component" value="Unplaced"/>
</dbReference>
<protein>
    <submittedName>
        <fullName evidence="3">Secreted protein</fullName>
    </submittedName>
</protein>
<dbReference type="WBParaSite" id="Hba_02491">
    <property type="protein sequence ID" value="Hba_02491"/>
    <property type="gene ID" value="Hba_02491"/>
</dbReference>
<proteinExistence type="predicted"/>
<evidence type="ECO:0000256" key="1">
    <source>
        <dbReference type="SAM" id="SignalP"/>
    </source>
</evidence>
<accession>A0A1I7WCN4</accession>